<proteinExistence type="predicted"/>
<accession>A0A1I8ATX2</accession>
<sequence>MMTLPRAPLLRWTRSERCPQDSIAWKGLSSEDTVEVEVLVLLEDVVVDDLDGDLLQVLLETTEARDSTCLVLVVRVE</sequence>
<name>A0A1I8ATX2_9BILA</name>
<dbReference type="AlphaFoldDB" id="A0A1I8ATX2"/>
<protein>
    <submittedName>
        <fullName evidence="2">Uncharacterized protein</fullName>
    </submittedName>
</protein>
<evidence type="ECO:0000313" key="1">
    <source>
        <dbReference type="Proteomes" id="UP000095287"/>
    </source>
</evidence>
<dbReference type="WBParaSite" id="L893_g9137.t1">
    <property type="protein sequence ID" value="L893_g9137.t1"/>
    <property type="gene ID" value="L893_g9137"/>
</dbReference>
<keyword evidence="1" id="KW-1185">Reference proteome</keyword>
<dbReference type="Proteomes" id="UP000095287">
    <property type="component" value="Unplaced"/>
</dbReference>
<reference evidence="2" key="1">
    <citation type="submission" date="2016-11" db="UniProtKB">
        <authorList>
            <consortium name="WormBaseParasite"/>
        </authorList>
    </citation>
    <scope>IDENTIFICATION</scope>
</reference>
<evidence type="ECO:0000313" key="2">
    <source>
        <dbReference type="WBParaSite" id="L893_g9137.t1"/>
    </source>
</evidence>
<organism evidence="1 2">
    <name type="scientific">Steinernema glaseri</name>
    <dbReference type="NCBI Taxonomy" id="37863"/>
    <lineage>
        <taxon>Eukaryota</taxon>
        <taxon>Metazoa</taxon>
        <taxon>Ecdysozoa</taxon>
        <taxon>Nematoda</taxon>
        <taxon>Chromadorea</taxon>
        <taxon>Rhabditida</taxon>
        <taxon>Tylenchina</taxon>
        <taxon>Panagrolaimomorpha</taxon>
        <taxon>Strongyloidoidea</taxon>
        <taxon>Steinernematidae</taxon>
        <taxon>Steinernema</taxon>
    </lineage>
</organism>